<evidence type="ECO:0000313" key="2">
    <source>
        <dbReference type="EMBL" id="ORE87401.1"/>
    </source>
</evidence>
<evidence type="ECO:0000313" key="3">
    <source>
        <dbReference type="Proteomes" id="UP000192342"/>
    </source>
</evidence>
<feature type="transmembrane region" description="Helical" evidence="1">
    <location>
        <begin position="142"/>
        <end position="165"/>
    </location>
</feature>
<dbReference type="PANTHER" id="PTHR39165">
    <property type="entry name" value="IG HYPOTHETICAL 17883"/>
    <property type="match status" value="1"/>
</dbReference>
<feature type="transmembrane region" description="Helical" evidence="1">
    <location>
        <begin position="54"/>
        <end position="81"/>
    </location>
</feature>
<dbReference type="AlphaFoldDB" id="A0A1Y1SEN2"/>
<proteinExistence type="predicted"/>
<keyword evidence="1" id="KW-0812">Transmembrane</keyword>
<dbReference type="STRING" id="1317117.ATO7_10177"/>
<evidence type="ECO:0000256" key="1">
    <source>
        <dbReference type="SAM" id="Phobius"/>
    </source>
</evidence>
<dbReference type="PANTHER" id="PTHR39165:SF1">
    <property type="entry name" value="DUF456 DOMAIN-CONTAINING PROTEIN"/>
    <property type="match status" value="1"/>
</dbReference>
<protein>
    <recommendedName>
        <fullName evidence="4">DUF456 domain-containing protein</fullName>
    </recommendedName>
</protein>
<keyword evidence="3" id="KW-1185">Reference proteome</keyword>
<dbReference type="RefSeq" id="WP_240499457.1">
    <property type="nucleotide sequence ID" value="NZ_AQQV01000002.1"/>
</dbReference>
<reference evidence="2 3" key="1">
    <citation type="submission" date="2013-04" db="EMBL/GenBank/DDBJ databases">
        <title>Oceanococcus atlanticus 22II-S10r2 Genome Sequencing.</title>
        <authorList>
            <person name="Lai Q."/>
            <person name="Li G."/>
            <person name="Shao Z."/>
        </authorList>
    </citation>
    <scope>NUCLEOTIDE SEQUENCE [LARGE SCALE GENOMIC DNA]</scope>
    <source>
        <strain evidence="2 3">22II-S10r2</strain>
    </source>
</reference>
<dbReference type="Proteomes" id="UP000192342">
    <property type="component" value="Unassembled WGS sequence"/>
</dbReference>
<keyword evidence="1" id="KW-0472">Membrane</keyword>
<name>A0A1Y1SEN2_9GAMM</name>
<accession>A0A1Y1SEN2</accession>
<dbReference type="InterPro" id="IPR007403">
    <property type="entry name" value="DUF456"/>
</dbReference>
<organism evidence="2 3">
    <name type="scientific">Oceanococcus atlanticus</name>
    <dbReference type="NCBI Taxonomy" id="1317117"/>
    <lineage>
        <taxon>Bacteria</taxon>
        <taxon>Pseudomonadati</taxon>
        <taxon>Pseudomonadota</taxon>
        <taxon>Gammaproteobacteria</taxon>
        <taxon>Chromatiales</taxon>
        <taxon>Oceanococcaceae</taxon>
        <taxon>Oceanococcus</taxon>
    </lineage>
</organism>
<gene>
    <name evidence="2" type="ORF">ATO7_10177</name>
</gene>
<feature type="transmembrane region" description="Helical" evidence="1">
    <location>
        <begin position="93"/>
        <end position="122"/>
    </location>
</feature>
<dbReference type="Pfam" id="PF04306">
    <property type="entry name" value="DUF456"/>
    <property type="match status" value="1"/>
</dbReference>
<feature type="transmembrane region" description="Helical" evidence="1">
    <location>
        <begin position="12"/>
        <end position="34"/>
    </location>
</feature>
<dbReference type="EMBL" id="AQQV01000002">
    <property type="protein sequence ID" value="ORE87401.1"/>
    <property type="molecule type" value="Genomic_DNA"/>
</dbReference>
<evidence type="ECO:0008006" key="4">
    <source>
        <dbReference type="Google" id="ProtNLM"/>
    </source>
</evidence>
<sequence>MDIFNAELLSAILLWAGAATLITLGLIGLVFPAIPGPPLLFGGLWMAAWMEDYVHVGLWTLVILGLLTLLGVLADFVAGALGAKRFGASGLSVLGATLGAIVGIFFGLIGLLIGPFAGAVIGELMSGRTLDAAGRAGVGATIGLLIGTAAKLATGIMMVGIFLFMRLT</sequence>
<keyword evidence="1" id="KW-1133">Transmembrane helix</keyword>
<comment type="caution">
    <text evidence="2">The sequence shown here is derived from an EMBL/GenBank/DDBJ whole genome shotgun (WGS) entry which is preliminary data.</text>
</comment>